<keyword evidence="3" id="KW-0547">Nucleotide-binding</keyword>
<evidence type="ECO:0000256" key="3">
    <source>
        <dbReference type="ARBA" id="ARBA00022741"/>
    </source>
</evidence>
<evidence type="ECO:0000259" key="8">
    <source>
        <dbReference type="PROSITE" id="PS50109"/>
    </source>
</evidence>
<dbReference type="SUPFAM" id="SSF55874">
    <property type="entry name" value="ATPase domain of HSP90 chaperone/DNA topoisomerase II/histidine kinase"/>
    <property type="match status" value="2"/>
</dbReference>
<name>A0ABU3SNQ6_9MICO</name>
<dbReference type="InterPro" id="IPR036890">
    <property type="entry name" value="HATPase_C_sf"/>
</dbReference>
<dbReference type="InterPro" id="IPR003594">
    <property type="entry name" value="HATPase_dom"/>
</dbReference>
<evidence type="ECO:0000256" key="4">
    <source>
        <dbReference type="ARBA" id="ARBA00022777"/>
    </source>
</evidence>
<evidence type="ECO:0000313" key="9">
    <source>
        <dbReference type="EMBL" id="MDU0346471.1"/>
    </source>
</evidence>
<keyword evidence="10" id="KW-1185">Reference proteome</keyword>
<feature type="region of interest" description="Disordered" evidence="7">
    <location>
        <begin position="153"/>
        <end position="173"/>
    </location>
</feature>
<reference evidence="9 10" key="1">
    <citation type="submission" date="2023-09" db="EMBL/GenBank/DDBJ databases">
        <title>Microbacterium fusihabitans sp. nov., Microbacterium phycihabitans sp. nov., and Microbacterium cervinum sp. nov., isolated from dried seaweeds of beach.</title>
        <authorList>
            <person name="Lee S.D."/>
        </authorList>
    </citation>
    <scope>NUCLEOTIDE SEQUENCE [LARGE SCALE GENOMIC DNA]</scope>
    <source>
        <strain evidence="9 10">KSW2-29</strain>
    </source>
</reference>
<accession>A0ABU3SNQ6</accession>
<evidence type="ECO:0000313" key="10">
    <source>
        <dbReference type="Proteomes" id="UP001261125"/>
    </source>
</evidence>
<dbReference type="RefSeq" id="WP_316004787.1">
    <property type="nucleotide sequence ID" value="NZ_JAWDIT010000004.1"/>
</dbReference>
<dbReference type="PROSITE" id="PS50109">
    <property type="entry name" value="HIS_KIN"/>
    <property type="match status" value="1"/>
</dbReference>
<evidence type="ECO:0000256" key="2">
    <source>
        <dbReference type="ARBA" id="ARBA00022679"/>
    </source>
</evidence>
<gene>
    <name evidence="9" type="ORF">RWH44_12265</name>
</gene>
<feature type="domain" description="Histidine kinase" evidence="8">
    <location>
        <begin position="663"/>
        <end position="879"/>
    </location>
</feature>
<evidence type="ECO:0000256" key="1">
    <source>
        <dbReference type="ARBA" id="ARBA00022553"/>
    </source>
</evidence>
<keyword evidence="4 9" id="KW-0418">Kinase</keyword>
<comment type="caution">
    <text evidence="9">The sequence shown here is derived from an EMBL/GenBank/DDBJ whole genome shotgun (WGS) entry which is preliminary data.</text>
</comment>
<evidence type="ECO:0000256" key="7">
    <source>
        <dbReference type="SAM" id="MobiDB-lite"/>
    </source>
</evidence>
<keyword evidence="5" id="KW-0067">ATP-binding</keyword>
<dbReference type="EMBL" id="JAWDIT010000004">
    <property type="protein sequence ID" value="MDU0346471.1"/>
    <property type="molecule type" value="Genomic_DNA"/>
</dbReference>
<keyword evidence="6" id="KW-0902">Two-component regulatory system</keyword>
<evidence type="ECO:0000256" key="5">
    <source>
        <dbReference type="ARBA" id="ARBA00022840"/>
    </source>
</evidence>
<dbReference type="Pfam" id="PF02518">
    <property type="entry name" value="HATPase_c"/>
    <property type="match status" value="1"/>
</dbReference>
<dbReference type="SMART" id="SM00387">
    <property type="entry name" value="HATPase_c"/>
    <property type="match status" value="1"/>
</dbReference>
<dbReference type="GO" id="GO:0016301">
    <property type="term" value="F:kinase activity"/>
    <property type="evidence" value="ECO:0007669"/>
    <property type="project" value="UniProtKB-KW"/>
</dbReference>
<sequence>MTSTPKEELFALTVHPSVVFKLGEDLITDDVQALTELMKNSYDADSPSVRVVIDTAVWTELRSGKRISPDEARTIIAQRSAIESELQGLHLVIDGQDSPVISHDEAMDQILVLEDRLRRMPEPVQGNIEIADDGIGMSIDDIKRGWLTVSASPKRQMKARGERTTQYNRTPLGDKGLGRLGAQRLGRALDLKTRTQTADATLVASIFWDDFTDVDALSDVPIIIRQTDDPSRTGTTINIRGLRQPDHWDRSRALFQRDIADMISPYDDAQGFRITLRVNGTRIDLRELTHQALDIAPVTYELEYHSGVLHVRGGMRKEYLRPDRNPEGAADWAEFIEPDDGAAFLEWFSSNRKPRAERLKLQRGDYRHFCFFETAVVASSIPGIETGKDGAIADPGPFEGRIDMLARRAAENVFDDRGDYSQWVKAVTGVRLYRNGFGIRMREDWLNLGAQWTTGSSYYTLRPDNVVGHINLTAEHNSALEETSNREEFRDLAPYRNFQLILRNWLELSELFQTVVRRGYNDYLKFRKQDRNGLSERSSSKELARDITQQFERAHQAQTKAVAATAASRNAQNELTRLQVQQKRLESSYVVTPDLISENAKIAHDMAGALNALQNQLMAVQTATSEIADRREVVDLLLERLIEAERQVREVWEVVSLGITAEAVSHEVLNVTDRLRERSRQIAQYNDVEVRNSRFGEYIEQVRSSIQSLHKQVSHLDSSMRYVRDRRETVNVGHVVAETAEYFNARWRGDQISFEVATTAPLSVKMSRGKLGQVLDNLILNSEFWVMESIRRGWVDHGRVLITINENGFTLEDNGPGVDPTVDEFLFDPFVTRKPARQGRGLGLFVVQQLLASEGFSISLDPARNTAGNRFRFRVNLQR</sequence>
<dbReference type="Gene3D" id="3.30.565.10">
    <property type="entry name" value="Histidine kinase-like ATPase, C-terminal domain"/>
    <property type="match status" value="2"/>
</dbReference>
<organism evidence="9 10">
    <name type="scientific">Microbacterium phycohabitans</name>
    <dbReference type="NCBI Taxonomy" id="3075993"/>
    <lineage>
        <taxon>Bacteria</taxon>
        <taxon>Bacillati</taxon>
        <taxon>Actinomycetota</taxon>
        <taxon>Actinomycetes</taxon>
        <taxon>Micrococcales</taxon>
        <taxon>Microbacteriaceae</taxon>
        <taxon>Microbacterium</taxon>
    </lineage>
</organism>
<dbReference type="PANTHER" id="PTHR43065">
    <property type="entry name" value="SENSOR HISTIDINE KINASE"/>
    <property type="match status" value="1"/>
</dbReference>
<evidence type="ECO:0000256" key="6">
    <source>
        <dbReference type="ARBA" id="ARBA00023012"/>
    </source>
</evidence>
<dbReference type="Proteomes" id="UP001261125">
    <property type="component" value="Unassembled WGS sequence"/>
</dbReference>
<proteinExistence type="predicted"/>
<keyword evidence="2" id="KW-0808">Transferase</keyword>
<dbReference type="InterPro" id="IPR005467">
    <property type="entry name" value="His_kinase_dom"/>
</dbReference>
<keyword evidence="1" id="KW-0597">Phosphoprotein</keyword>
<protein>
    <submittedName>
        <fullName evidence="9">HAMP domain-containing sensor histidine kinase</fullName>
    </submittedName>
</protein>
<dbReference type="PANTHER" id="PTHR43065:SF10">
    <property type="entry name" value="PEROXIDE STRESS-ACTIVATED HISTIDINE KINASE MAK3"/>
    <property type="match status" value="1"/>
</dbReference>